<dbReference type="InterPro" id="IPR015943">
    <property type="entry name" value="WD40/YVTN_repeat-like_dom_sf"/>
</dbReference>
<feature type="zinc finger region" description="C3H1-type" evidence="7">
    <location>
        <begin position="140"/>
        <end position="167"/>
    </location>
</feature>
<dbReference type="EMBL" id="CM035431">
    <property type="protein sequence ID" value="KAH7297292.1"/>
    <property type="molecule type" value="Genomic_DNA"/>
</dbReference>
<feature type="repeat" description="WD" evidence="6">
    <location>
        <begin position="178"/>
        <end position="219"/>
    </location>
</feature>
<feature type="compositionally biased region" description="Polar residues" evidence="8">
    <location>
        <begin position="16"/>
        <end position="34"/>
    </location>
</feature>
<keyword evidence="1 6" id="KW-0853">WD repeat</keyword>
<keyword evidence="4 7" id="KW-0863">Zinc-finger</keyword>
<dbReference type="PROSITE" id="PS50103">
    <property type="entry name" value="ZF_C3H1"/>
    <property type="match status" value="2"/>
</dbReference>
<evidence type="ECO:0000256" key="5">
    <source>
        <dbReference type="ARBA" id="ARBA00022833"/>
    </source>
</evidence>
<dbReference type="InterPro" id="IPR000571">
    <property type="entry name" value="Znf_CCCH"/>
</dbReference>
<evidence type="ECO:0000256" key="8">
    <source>
        <dbReference type="SAM" id="MobiDB-lite"/>
    </source>
</evidence>
<reference evidence="10" key="1">
    <citation type="submission" date="2021-08" db="EMBL/GenBank/DDBJ databases">
        <title>WGS assembly of Ceratopteris richardii.</title>
        <authorList>
            <person name="Marchant D.B."/>
            <person name="Chen G."/>
            <person name="Jenkins J."/>
            <person name="Shu S."/>
            <person name="Leebens-Mack J."/>
            <person name="Grimwood J."/>
            <person name="Schmutz J."/>
            <person name="Soltis P."/>
            <person name="Soltis D."/>
            <person name="Chen Z.-H."/>
        </authorList>
    </citation>
    <scope>NUCLEOTIDE SEQUENCE</scope>
    <source>
        <strain evidence="10">Whitten #5841</strain>
        <tissue evidence="10">Leaf</tissue>
    </source>
</reference>
<dbReference type="InterPro" id="IPR036855">
    <property type="entry name" value="Znf_CCCH_sf"/>
</dbReference>
<dbReference type="Pfam" id="PF00642">
    <property type="entry name" value="zf-CCCH"/>
    <property type="match status" value="1"/>
</dbReference>
<dbReference type="PANTHER" id="PTHR44489">
    <property type="match status" value="1"/>
</dbReference>
<evidence type="ECO:0000256" key="4">
    <source>
        <dbReference type="ARBA" id="ARBA00022771"/>
    </source>
</evidence>
<dbReference type="Pfam" id="PF00400">
    <property type="entry name" value="WD40"/>
    <property type="match status" value="3"/>
</dbReference>
<dbReference type="InterPro" id="IPR019775">
    <property type="entry name" value="WD40_repeat_CS"/>
</dbReference>
<dbReference type="InterPro" id="IPR020472">
    <property type="entry name" value="WD40_PAC1"/>
</dbReference>
<keyword evidence="11" id="KW-1185">Reference proteome</keyword>
<comment type="caution">
    <text evidence="10">The sequence shown here is derived from an EMBL/GenBank/DDBJ whole genome shotgun (WGS) entry which is preliminary data.</text>
</comment>
<evidence type="ECO:0000256" key="3">
    <source>
        <dbReference type="ARBA" id="ARBA00022737"/>
    </source>
</evidence>
<dbReference type="InterPro" id="IPR036322">
    <property type="entry name" value="WD40_repeat_dom_sf"/>
</dbReference>
<organism evidence="10 11">
    <name type="scientific">Ceratopteris richardii</name>
    <name type="common">Triangle waterfern</name>
    <dbReference type="NCBI Taxonomy" id="49495"/>
    <lineage>
        <taxon>Eukaryota</taxon>
        <taxon>Viridiplantae</taxon>
        <taxon>Streptophyta</taxon>
        <taxon>Embryophyta</taxon>
        <taxon>Tracheophyta</taxon>
        <taxon>Polypodiopsida</taxon>
        <taxon>Polypodiidae</taxon>
        <taxon>Polypodiales</taxon>
        <taxon>Pteridineae</taxon>
        <taxon>Pteridaceae</taxon>
        <taxon>Parkerioideae</taxon>
        <taxon>Ceratopteris</taxon>
    </lineage>
</organism>
<dbReference type="Gene3D" id="2.130.10.10">
    <property type="entry name" value="YVTN repeat-like/Quinoprotein amine dehydrogenase"/>
    <property type="match status" value="2"/>
</dbReference>
<feature type="region of interest" description="Disordered" evidence="8">
    <location>
        <begin position="14"/>
        <end position="57"/>
    </location>
</feature>
<dbReference type="SUPFAM" id="SSF50978">
    <property type="entry name" value="WD40 repeat-like"/>
    <property type="match status" value="1"/>
</dbReference>
<keyword evidence="2 7" id="KW-0479">Metal-binding</keyword>
<dbReference type="SUPFAM" id="SSF90229">
    <property type="entry name" value="CCCH zinc finger"/>
    <property type="match status" value="1"/>
</dbReference>
<proteinExistence type="predicted"/>
<feature type="zinc finger region" description="C3H1-type" evidence="7">
    <location>
        <begin position="60"/>
        <end position="85"/>
    </location>
</feature>
<dbReference type="PROSITE" id="PS00678">
    <property type="entry name" value="WD_REPEATS_1"/>
    <property type="match status" value="1"/>
</dbReference>
<keyword evidence="3" id="KW-0677">Repeat</keyword>
<dbReference type="PROSITE" id="PS50082">
    <property type="entry name" value="WD_REPEATS_2"/>
    <property type="match status" value="3"/>
</dbReference>
<evidence type="ECO:0000259" key="9">
    <source>
        <dbReference type="PROSITE" id="PS50103"/>
    </source>
</evidence>
<evidence type="ECO:0000313" key="11">
    <source>
        <dbReference type="Proteomes" id="UP000825935"/>
    </source>
</evidence>
<dbReference type="SMART" id="SM00356">
    <property type="entry name" value="ZnF_C3H1"/>
    <property type="match status" value="2"/>
</dbReference>
<evidence type="ECO:0000256" key="7">
    <source>
        <dbReference type="PROSITE-ProRule" id="PRU00723"/>
    </source>
</evidence>
<dbReference type="AlphaFoldDB" id="A0A8T2RLD0"/>
<name>A0A8T2RLD0_CERRI</name>
<dbReference type="PROSITE" id="PS50294">
    <property type="entry name" value="WD_REPEATS_REGION"/>
    <property type="match status" value="2"/>
</dbReference>
<evidence type="ECO:0000313" key="10">
    <source>
        <dbReference type="EMBL" id="KAH7297292.1"/>
    </source>
</evidence>
<feature type="domain" description="C3H1-type" evidence="9">
    <location>
        <begin position="60"/>
        <end position="85"/>
    </location>
</feature>
<evidence type="ECO:0000256" key="6">
    <source>
        <dbReference type="PROSITE-ProRule" id="PRU00221"/>
    </source>
</evidence>
<evidence type="ECO:0000256" key="1">
    <source>
        <dbReference type="ARBA" id="ARBA00022574"/>
    </source>
</evidence>
<gene>
    <name evidence="10" type="ORF">KP509_26G064400</name>
</gene>
<dbReference type="SMART" id="SM00320">
    <property type="entry name" value="WD40"/>
    <property type="match status" value="5"/>
</dbReference>
<dbReference type="InterPro" id="IPR044715">
    <property type="entry name" value="WDR86-like"/>
</dbReference>
<dbReference type="PANTHER" id="PTHR44489:SF1">
    <property type="entry name" value="ZINC FINGER CCCH DOMAIN-CONTAINING PROTEIN 63"/>
    <property type="match status" value="1"/>
</dbReference>
<dbReference type="Proteomes" id="UP000825935">
    <property type="component" value="Chromosome 26"/>
</dbReference>
<evidence type="ECO:0000256" key="2">
    <source>
        <dbReference type="ARBA" id="ARBA00022723"/>
    </source>
</evidence>
<dbReference type="OMA" id="LATYQCV"/>
<feature type="repeat" description="WD" evidence="6">
    <location>
        <begin position="302"/>
        <end position="341"/>
    </location>
</feature>
<dbReference type="OrthoDB" id="59941at2759"/>
<accession>A0A8T2RLD0</accession>
<keyword evidence="5 7" id="KW-0862">Zinc</keyword>
<dbReference type="GO" id="GO:0008270">
    <property type="term" value="F:zinc ion binding"/>
    <property type="evidence" value="ECO:0007669"/>
    <property type="project" value="UniProtKB-KW"/>
</dbReference>
<dbReference type="InterPro" id="IPR001680">
    <property type="entry name" value="WD40_rpt"/>
</dbReference>
<dbReference type="PRINTS" id="PR00320">
    <property type="entry name" value="GPROTEINBRPT"/>
</dbReference>
<protein>
    <recommendedName>
        <fullName evidence="9">C3H1-type domain-containing protein</fullName>
    </recommendedName>
</protein>
<feature type="repeat" description="WD" evidence="6">
    <location>
        <begin position="342"/>
        <end position="371"/>
    </location>
</feature>
<sequence length="469" mass="51163">MSVKRVRSLPLFPSFKESSSHSQGSITQERTNLGTRPAERPDMEVDGAAPRSGTSKRGHVRSQVCTFYMEGRCTRNPCNFFHPEDASAVVGNLGGYNGKRLNSSFEDSISQGSSRRNVWGRLRGSKTGKVSTVGEARYSKPRDKICHYFLRGGCTKGDECNFLHSYTNSDNVTFLVQLSGHEKAVRAIVLPAGSNKLYTGGQDGTIRVWDCDSGQCVSVFPMGGDIGCLLAEGGWLFVGLPNELKAWNLQTGAEHSLLSGPVGQVHALAVYNDMLMAGAQDGNILAWKFNNVVNMFEPVAALSGHVAAVVTLEVSDGKLYSGSMDFTIKVWDLSRGICRETLRGHSNVVMGLLSWNQYLLSGSLDGTIKVWAPNQSGNFELQYTYPKDTGVNEEMDGVLAFCGFVDQQNKHILMCSINNNTVRLLELPSFTDRGVLYSKDEVRALQVGPGGLIFSGDGAGFVKVWKWSP</sequence>
<feature type="domain" description="C3H1-type" evidence="9">
    <location>
        <begin position="140"/>
        <end position="167"/>
    </location>
</feature>
<dbReference type="Gene3D" id="3.30.1370.210">
    <property type="match status" value="1"/>
</dbReference>